<keyword evidence="4" id="KW-1133">Transmembrane helix</keyword>
<dbReference type="PANTHER" id="PTHR24421:SF59">
    <property type="entry name" value="OXYGEN SENSOR HISTIDINE KINASE NREB"/>
    <property type="match status" value="1"/>
</dbReference>
<comment type="caution">
    <text evidence="7">The sequence shown here is derived from an EMBL/GenBank/DDBJ whole genome shotgun (WGS) entry which is preliminary data.</text>
</comment>
<name>A0AA87RJP7_9MICO</name>
<keyword evidence="2" id="KW-0418">Kinase</keyword>
<dbReference type="Gene3D" id="3.30.565.10">
    <property type="entry name" value="Histidine kinase-like ATPase, C-terminal domain"/>
    <property type="match status" value="1"/>
</dbReference>
<evidence type="ECO:0008006" key="9">
    <source>
        <dbReference type="Google" id="ProtNLM"/>
    </source>
</evidence>
<evidence type="ECO:0000256" key="2">
    <source>
        <dbReference type="ARBA" id="ARBA00022777"/>
    </source>
</evidence>
<dbReference type="InterPro" id="IPR003594">
    <property type="entry name" value="HATPase_dom"/>
</dbReference>
<sequence length="391" mass="41489">MRWGSRNLLILTSLVLIVAVGAAAAIESALAPHGGPGLPTVWWTAYALTVVALLMLHDALPRPRWCTESTLLIALSALSAVLVLLFASQGWLALTFVLTVTMAAFAWPARRVAVLIGVQTALTVVTGLLGGWSTVDLILGPVIFGISQFFGALVVFTARSEADARRELTAAHAELRSTVAMLAATTREAERLRIARDLHDIVGHHLTALSLELEVAGHLTRAEPGGEHIQRARMIAKELLRTIRDAVGRMRADGSPLEPALRELADGAPGLRVTVQLRDVPALDPEQTMAVLRCVQEAITNTLRHAGARTSRVEMDGSADVVRVIVTDDGAGTDRIVLGHGLTGMHERFKSLGGELQVQSARGSGFTVTGILPLVPSVGAVHDSGQPGRPA</sequence>
<organism evidence="7 8">
    <name type="scientific">Agrococcus baldri</name>
    <dbReference type="NCBI Taxonomy" id="153730"/>
    <lineage>
        <taxon>Bacteria</taxon>
        <taxon>Bacillati</taxon>
        <taxon>Actinomycetota</taxon>
        <taxon>Actinomycetes</taxon>
        <taxon>Micrococcales</taxon>
        <taxon>Microbacteriaceae</taxon>
        <taxon>Agrococcus</taxon>
    </lineage>
</organism>
<dbReference type="Pfam" id="PF02518">
    <property type="entry name" value="HATPase_c"/>
    <property type="match status" value="1"/>
</dbReference>
<feature type="transmembrane region" description="Helical" evidence="4">
    <location>
        <begin position="138"/>
        <end position="158"/>
    </location>
</feature>
<evidence type="ECO:0000256" key="3">
    <source>
        <dbReference type="ARBA" id="ARBA00023012"/>
    </source>
</evidence>
<keyword evidence="8" id="KW-1185">Reference proteome</keyword>
<dbReference type="SUPFAM" id="SSF55874">
    <property type="entry name" value="ATPase domain of HSP90 chaperone/DNA topoisomerase II/histidine kinase"/>
    <property type="match status" value="1"/>
</dbReference>
<gene>
    <name evidence="7" type="ORF">ABA31_07730</name>
</gene>
<feature type="domain" description="Histidine kinase/HSP90-like ATPase" evidence="5">
    <location>
        <begin position="290"/>
        <end position="374"/>
    </location>
</feature>
<keyword evidence="4" id="KW-0812">Transmembrane</keyword>
<dbReference type="GO" id="GO:0000155">
    <property type="term" value="F:phosphorelay sensor kinase activity"/>
    <property type="evidence" value="ECO:0007669"/>
    <property type="project" value="InterPro"/>
</dbReference>
<dbReference type="Gene3D" id="1.20.5.1930">
    <property type="match status" value="1"/>
</dbReference>
<dbReference type="Pfam" id="PF07730">
    <property type="entry name" value="HisKA_3"/>
    <property type="match status" value="1"/>
</dbReference>
<dbReference type="PANTHER" id="PTHR24421">
    <property type="entry name" value="NITRATE/NITRITE SENSOR PROTEIN NARX-RELATED"/>
    <property type="match status" value="1"/>
</dbReference>
<dbReference type="InterPro" id="IPR050482">
    <property type="entry name" value="Sensor_HK_TwoCompSys"/>
</dbReference>
<feature type="transmembrane region" description="Helical" evidence="4">
    <location>
        <begin position="91"/>
        <end position="107"/>
    </location>
</feature>
<reference evidence="7 8" key="1">
    <citation type="submission" date="2019-07" db="EMBL/GenBank/DDBJ databases">
        <title>Whole genome shotgun sequence of Agrococcus baldri NBRC 103055.</title>
        <authorList>
            <person name="Hosoyama A."/>
            <person name="Uohara A."/>
            <person name="Ohji S."/>
            <person name="Ichikawa N."/>
        </authorList>
    </citation>
    <scope>NUCLEOTIDE SEQUENCE [LARGE SCALE GENOMIC DNA]</scope>
    <source>
        <strain evidence="7 8">NBRC 103055</strain>
    </source>
</reference>
<evidence type="ECO:0000313" key="7">
    <source>
        <dbReference type="EMBL" id="GEK79422.1"/>
    </source>
</evidence>
<dbReference type="GO" id="GO:0046983">
    <property type="term" value="F:protein dimerization activity"/>
    <property type="evidence" value="ECO:0007669"/>
    <property type="project" value="InterPro"/>
</dbReference>
<proteinExistence type="predicted"/>
<evidence type="ECO:0000259" key="6">
    <source>
        <dbReference type="Pfam" id="PF07730"/>
    </source>
</evidence>
<dbReference type="GO" id="GO:0016020">
    <property type="term" value="C:membrane"/>
    <property type="evidence" value="ECO:0007669"/>
    <property type="project" value="InterPro"/>
</dbReference>
<dbReference type="InterPro" id="IPR011712">
    <property type="entry name" value="Sig_transdc_His_kin_sub3_dim/P"/>
</dbReference>
<dbReference type="AlphaFoldDB" id="A0AA87RJP7"/>
<dbReference type="CDD" id="cd16917">
    <property type="entry name" value="HATPase_UhpB-NarQ-NarX-like"/>
    <property type="match status" value="1"/>
</dbReference>
<protein>
    <recommendedName>
        <fullName evidence="9">Signal transduction histidine kinase</fullName>
    </recommendedName>
</protein>
<dbReference type="Proteomes" id="UP000321749">
    <property type="component" value="Unassembled WGS sequence"/>
</dbReference>
<dbReference type="InterPro" id="IPR036890">
    <property type="entry name" value="HATPase_C_sf"/>
</dbReference>
<feature type="transmembrane region" description="Helical" evidence="4">
    <location>
        <begin position="112"/>
        <end position="132"/>
    </location>
</feature>
<keyword evidence="4" id="KW-0472">Membrane</keyword>
<evidence type="ECO:0000259" key="5">
    <source>
        <dbReference type="Pfam" id="PF02518"/>
    </source>
</evidence>
<keyword evidence="3" id="KW-0902">Two-component regulatory system</keyword>
<evidence type="ECO:0000256" key="4">
    <source>
        <dbReference type="SAM" id="Phobius"/>
    </source>
</evidence>
<feature type="transmembrane region" description="Helical" evidence="4">
    <location>
        <begin position="69"/>
        <end position="85"/>
    </location>
</feature>
<evidence type="ECO:0000256" key="1">
    <source>
        <dbReference type="ARBA" id="ARBA00022679"/>
    </source>
</evidence>
<evidence type="ECO:0000313" key="8">
    <source>
        <dbReference type="Proteomes" id="UP000321749"/>
    </source>
</evidence>
<dbReference type="EMBL" id="BJUU01000003">
    <property type="protein sequence ID" value="GEK79422.1"/>
    <property type="molecule type" value="Genomic_DNA"/>
</dbReference>
<accession>A0AA87RJP7</accession>
<dbReference type="RefSeq" id="WP_146792800.1">
    <property type="nucleotide sequence ID" value="NZ_BJUU01000003.1"/>
</dbReference>
<feature type="transmembrane region" description="Helical" evidence="4">
    <location>
        <begin position="40"/>
        <end position="57"/>
    </location>
</feature>
<keyword evidence="1" id="KW-0808">Transferase</keyword>
<feature type="domain" description="Signal transduction histidine kinase subgroup 3 dimerisation and phosphoacceptor" evidence="6">
    <location>
        <begin position="190"/>
        <end position="253"/>
    </location>
</feature>